<dbReference type="EMBL" id="FPAQ01000017">
    <property type="protein sequence ID" value="SFT73767.1"/>
    <property type="molecule type" value="Genomic_DNA"/>
</dbReference>
<keyword evidence="2" id="KW-1133">Transmembrane helix</keyword>
<name>A0A1I7AFP7_9GAMM</name>
<evidence type="ECO:0000256" key="2">
    <source>
        <dbReference type="SAM" id="Phobius"/>
    </source>
</evidence>
<feature type="transmembrane region" description="Helical" evidence="2">
    <location>
        <begin position="339"/>
        <end position="365"/>
    </location>
</feature>
<sequence length="585" mass="62179">MANMTTSIVMQLVDRVTRPVRRIQQSLSGLGRRAGLDRLAGSARRVGETMGQTLERARGLGQRLAVMGGLAAGAVWGVERLVSGVTDVGNSVQESAERLSVGTTWLQEWMAVGRRFGVGNDALVDGLKELSMRADEFVVTAGGPAAEAFGRLGINVDDLRRTGGDTAAMFDLVRSRLGQLENDAARQRVMDEIFGGQGAEQMVAMLGATREEVEAIMRAAHERGEIFSPEDVEESRSYTRQMGALRQTLFGIQRTVVGELLPAINDWIERMGLLGQANREAVATDIVEGVRDVWRGVQMVGAAVSWAADRVGGFGNLIAILAAIMSARLLVAIGRTIIAIYNMGAAIAVSLVRILPALAGGLVAATRAMLGLAARAVPAVIAGIRAMSVAMLTTPIGWIITGIAAVAGAAYLIYRNWDGISAWFGELWEGVTEWFDQGIGGIVQDLLAFSPAGLLLQGIDAVFELFGARPLTEVGREWIGGLWDGITERWTALTGWLSQKIEELTGWLPDWAQERLGLGEMGAPQAGGAPVAEGRSGAMPGPGRTEVGGELRIVVDSEGRPRVAEARRDGALDFDVTSGALGVMP</sequence>
<protein>
    <recommendedName>
        <fullName evidence="5">Phage-related minor tail protein</fullName>
    </recommendedName>
</protein>
<gene>
    <name evidence="3" type="ORF">SAMN04487956_11746</name>
</gene>
<evidence type="ECO:0000256" key="1">
    <source>
        <dbReference type="SAM" id="MobiDB-lite"/>
    </source>
</evidence>
<dbReference type="Proteomes" id="UP000199594">
    <property type="component" value="Unassembled WGS sequence"/>
</dbReference>
<feature type="transmembrane region" description="Helical" evidence="2">
    <location>
        <begin position="314"/>
        <end position="333"/>
    </location>
</feature>
<keyword evidence="2" id="KW-0472">Membrane</keyword>
<evidence type="ECO:0008006" key="5">
    <source>
        <dbReference type="Google" id="ProtNLM"/>
    </source>
</evidence>
<reference evidence="3 4" key="1">
    <citation type="submission" date="2016-10" db="EMBL/GenBank/DDBJ databases">
        <authorList>
            <person name="de Groot N.N."/>
        </authorList>
    </citation>
    <scope>NUCLEOTIDE SEQUENCE [LARGE SCALE GENOMIC DNA]</scope>
    <source>
        <strain evidence="3 4">CGMCC 1.6493</strain>
    </source>
</reference>
<dbReference type="PANTHER" id="PTHR37813">
    <property type="entry name" value="FELS-2 PROPHAGE PROTEIN"/>
    <property type="match status" value="1"/>
</dbReference>
<dbReference type="OrthoDB" id="6144932at2"/>
<dbReference type="RefSeq" id="WP_139233917.1">
    <property type="nucleotide sequence ID" value="NZ_FPAQ01000017.1"/>
</dbReference>
<evidence type="ECO:0000313" key="4">
    <source>
        <dbReference type="Proteomes" id="UP000199594"/>
    </source>
</evidence>
<feature type="transmembrane region" description="Helical" evidence="2">
    <location>
        <begin position="396"/>
        <end position="414"/>
    </location>
</feature>
<dbReference type="AlphaFoldDB" id="A0A1I7AFP7"/>
<organism evidence="3 4">
    <name type="scientific">Halomonas saccharevitans</name>
    <dbReference type="NCBI Taxonomy" id="416872"/>
    <lineage>
        <taxon>Bacteria</taxon>
        <taxon>Pseudomonadati</taxon>
        <taxon>Pseudomonadota</taxon>
        <taxon>Gammaproteobacteria</taxon>
        <taxon>Oceanospirillales</taxon>
        <taxon>Halomonadaceae</taxon>
        <taxon>Halomonas</taxon>
    </lineage>
</organism>
<proteinExistence type="predicted"/>
<keyword evidence="2" id="KW-0812">Transmembrane</keyword>
<dbReference type="PANTHER" id="PTHR37813:SF1">
    <property type="entry name" value="FELS-2 PROPHAGE PROTEIN"/>
    <property type="match status" value="1"/>
</dbReference>
<accession>A0A1I7AFP7</accession>
<feature type="region of interest" description="Disordered" evidence="1">
    <location>
        <begin position="524"/>
        <end position="545"/>
    </location>
</feature>
<evidence type="ECO:0000313" key="3">
    <source>
        <dbReference type="EMBL" id="SFT73767.1"/>
    </source>
</evidence>